<sequence>MLFKSRKWLPVCLILLLAEIVLSLENGLARTPPMGWLTWTRFGCNTDCENDPNYCLSEKLIMQMADQMVSGGYLEAGYEYVCIDDCWLAGERDIFHKLQPDKTRFPRGMKYLADYVHSKGLKLGIYEDFGTKTCAGFPGSEFYMELDAQTFAEWGIDLLKFDTCHSDAHDNKYGYPAMSIYLNQTGRPILFSCEWPYGELQQNLPSDYAPVRQYCNIWRNYWDVEDSFNSVKSIVDIYGKNNSLFQKFTGPGGFFDPDMILAGGFGMSHYQQRAQMAMWAMFSAPLFMSNDLRDIPAEAKSLLLNPLLIAVDQDPFGIMATKLWEFNNLQLWVKPISPQGSAAVVFFNTYNFGSGTPVSVQADSFGLTDQRGYNVTEVFTNNYLGILKPSSVLKFRVNPTDAYMIVCKLLA</sequence>
<dbReference type="Pfam" id="PF16499">
    <property type="entry name" value="Melibiase_2"/>
    <property type="match status" value="1"/>
</dbReference>
<dbReference type="InterPro" id="IPR002241">
    <property type="entry name" value="Glyco_hydro_27"/>
</dbReference>
<comment type="subunit">
    <text evidence="7">Homodimer.</text>
</comment>
<dbReference type="SUPFAM" id="SSF51445">
    <property type="entry name" value="(Trans)glycosidases"/>
    <property type="match status" value="1"/>
</dbReference>
<dbReference type="GO" id="GO:0009311">
    <property type="term" value="P:oligosaccharide metabolic process"/>
    <property type="evidence" value="ECO:0007669"/>
    <property type="project" value="TreeGrafter"/>
</dbReference>
<evidence type="ECO:0000256" key="7">
    <source>
        <dbReference type="RuleBase" id="RU361168"/>
    </source>
</evidence>
<comment type="similarity">
    <text evidence="2 7">Belongs to the glycosyl hydrolase 27 family.</text>
</comment>
<dbReference type="InterPro" id="IPR017853">
    <property type="entry name" value="GH"/>
</dbReference>
<dbReference type="InterPro" id="IPR000111">
    <property type="entry name" value="Glyco_hydro_27/36_CS"/>
</dbReference>
<dbReference type="EC" id="3.2.1.-" evidence="7"/>
<evidence type="ECO:0000256" key="3">
    <source>
        <dbReference type="ARBA" id="ARBA00012755"/>
    </source>
</evidence>
<reference evidence="10" key="2">
    <citation type="submission" date="2020-11" db="EMBL/GenBank/DDBJ databases">
        <authorList>
            <person name="McCartney M.A."/>
            <person name="Auch B."/>
            <person name="Kono T."/>
            <person name="Mallez S."/>
            <person name="Becker A."/>
            <person name="Gohl D.M."/>
            <person name="Silverstein K.A.T."/>
            <person name="Koren S."/>
            <person name="Bechman K.B."/>
            <person name="Herman A."/>
            <person name="Abrahante J.E."/>
            <person name="Garbe J."/>
        </authorList>
    </citation>
    <scope>NUCLEOTIDE SEQUENCE</scope>
    <source>
        <strain evidence="10">Duluth1</strain>
        <tissue evidence="10">Whole animal</tissue>
    </source>
</reference>
<dbReference type="Proteomes" id="UP000828390">
    <property type="component" value="Unassembled WGS sequence"/>
</dbReference>
<evidence type="ECO:0000256" key="6">
    <source>
        <dbReference type="ARBA" id="ARBA00023295"/>
    </source>
</evidence>
<accession>A0A9D4QSY0</accession>
<feature type="domain" description="Alpha galactosidase C-terminal" evidence="9">
    <location>
        <begin position="327"/>
        <end position="404"/>
    </location>
</feature>
<dbReference type="Pfam" id="PF17801">
    <property type="entry name" value="Melibiase_C"/>
    <property type="match status" value="1"/>
</dbReference>
<dbReference type="Gene3D" id="3.20.20.70">
    <property type="entry name" value="Aldolase class I"/>
    <property type="match status" value="1"/>
</dbReference>
<evidence type="ECO:0000313" key="11">
    <source>
        <dbReference type="Proteomes" id="UP000828390"/>
    </source>
</evidence>
<dbReference type="GO" id="GO:0005737">
    <property type="term" value="C:cytoplasm"/>
    <property type="evidence" value="ECO:0007669"/>
    <property type="project" value="TreeGrafter"/>
</dbReference>
<protein>
    <recommendedName>
        <fullName evidence="3 7">Alpha-galactosidase</fullName>
        <ecNumber evidence="7">3.2.1.-</ecNumber>
    </recommendedName>
</protein>
<reference evidence="10" key="1">
    <citation type="journal article" date="2019" name="bioRxiv">
        <title>The Genome of the Zebra Mussel, Dreissena polymorpha: A Resource for Invasive Species Research.</title>
        <authorList>
            <person name="McCartney M.A."/>
            <person name="Auch B."/>
            <person name="Kono T."/>
            <person name="Mallez S."/>
            <person name="Zhang Y."/>
            <person name="Obille A."/>
            <person name="Becker A."/>
            <person name="Abrahante J.E."/>
            <person name="Garbe J."/>
            <person name="Badalamenti J.P."/>
            <person name="Herman A."/>
            <person name="Mangelson H."/>
            <person name="Liachko I."/>
            <person name="Sullivan S."/>
            <person name="Sone E.D."/>
            <person name="Koren S."/>
            <person name="Silverstein K.A.T."/>
            <person name="Beckman K.B."/>
            <person name="Gohl D.M."/>
        </authorList>
    </citation>
    <scope>NUCLEOTIDE SEQUENCE</scope>
    <source>
        <strain evidence="10">Duluth1</strain>
        <tissue evidence="10">Whole animal</tissue>
    </source>
</reference>
<dbReference type="PANTHER" id="PTHR11452">
    <property type="entry name" value="ALPHA-GALACTOSIDASE/ALPHA-N-ACETYLGALACTOSAMINIDASE"/>
    <property type="match status" value="1"/>
</dbReference>
<dbReference type="InterPro" id="IPR041233">
    <property type="entry name" value="Melibiase_C"/>
</dbReference>
<dbReference type="SUPFAM" id="SSF51011">
    <property type="entry name" value="Glycosyl hydrolase domain"/>
    <property type="match status" value="1"/>
</dbReference>
<dbReference type="InterPro" id="IPR013780">
    <property type="entry name" value="Glyco_hydro_b"/>
</dbReference>
<evidence type="ECO:0000313" key="10">
    <source>
        <dbReference type="EMBL" id="KAH3841978.1"/>
    </source>
</evidence>
<feature type="chain" id="PRO_5039543855" description="Alpha-galactosidase" evidence="8">
    <location>
        <begin position="24"/>
        <end position="411"/>
    </location>
</feature>
<dbReference type="FunFam" id="3.20.20.70:FF:000197">
    <property type="entry name" value="Alpha-galactosidase"/>
    <property type="match status" value="1"/>
</dbReference>
<dbReference type="AlphaFoldDB" id="A0A9D4QSY0"/>
<dbReference type="PROSITE" id="PS00512">
    <property type="entry name" value="ALPHA_GALACTOSIDASE"/>
    <property type="match status" value="1"/>
</dbReference>
<dbReference type="PANTHER" id="PTHR11452:SF83">
    <property type="entry name" value="ALPHA-GALACTOSIDASE"/>
    <property type="match status" value="1"/>
</dbReference>
<dbReference type="EMBL" id="JAIWYP010000004">
    <property type="protein sequence ID" value="KAH3841978.1"/>
    <property type="molecule type" value="Genomic_DNA"/>
</dbReference>
<feature type="signal peptide" evidence="8">
    <location>
        <begin position="1"/>
        <end position="23"/>
    </location>
</feature>
<name>A0A9D4QSY0_DREPO</name>
<dbReference type="PRINTS" id="PR00740">
    <property type="entry name" value="GLHYDRLASE27"/>
</dbReference>
<proteinExistence type="inferred from homology"/>
<evidence type="ECO:0000256" key="5">
    <source>
        <dbReference type="ARBA" id="ARBA00022801"/>
    </source>
</evidence>
<comment type="catalytic activity">
    <reaction evidence="1">
        <text>Hydrolysis of terminal, non-reducing alpha-D-galactose residues in alpha-D-galactosides, including galactose oligosaccharides, galactomannans and galactolipids.</text>
        <dbReference type="EC" id="3.2.1.22"/>
    </reaction>
</comment>
<dbReference type="InterPro" id="IPR013785">
    <property type="entry name" value="Aldolase_TIM"/>
</dbReference>
<organism evidence="10 11">
    <name type="scientific">Dreissena polymorpha</name>
    <name type="common">Zebra mussel</name>
    <name type="synonym">Mytilus polymorpha</name>
    <dbReference type="NCBI Taxonomy" id="45954"/>
    <lineage>
        <taxon>Eukaryota</taxon>
        <taxon>Metazoa</taxon>
        <taxon>Spiralia</taxon>
        <taxon>Lophotrochozoa</taxon>
        <taxon>Mollusca</taxon>
        <taxon>Bivalvia</taxon>
        <taxon>Autobranchia</taxon>
        <taxon>Heteroconchia</taxon>
        <taxon>Euheterodonta</taxon>
        <taxon>Imparidentia</taxon>
        <taxon>Neoheterodontei</taxon>
        <taxon>Myida</taxon>
        <taxon>Dreissenoidea</taxon>
        <taxon>Dreissenidae</taxon>
        <taxon>Dreissena</taxon>
    </lineage>
</organism>
<evidence type="ECO:0000256" key="8">
    <source>
        <dbReference type="SAM" id="SignalP"/>
    </source>
</evidence>
<keyword evidence="11" id="KW-1185">Reference proteome</keyword>
<evidence type="ECO:0000259" key="9">
    <source>
        <dbReference type="Pfam" id="PF17801"/>
    </source>
</evidence>
<evidence type="ECO:0000256" key="1">
    <source>
        <dbReference type="ARBA" id="ARBA00001255"/>
    </source>
</evidence>
<evidence type="ECO:0000256" key="4">
    <source>
        <dbReference type="ARBA" id="ARBA00022729"/>
    </source>
</evidence>
<dbReference type="OrthoDB" id="5795902at2759"/>
<gene>
    <name evidence="10" type="ORF">DPMN_115465</name>
</gene>
<keyword evidence="6 7" id="KW-0326">Glycosidase</keyword>
<keyword evidence="7" id="KW-1015">Disulfide bond</keyword>
<keyword evidence="5 7" id="KW-0378">Hydrolase</keyword>
<keyword evidence="4 8" id="KW-0732">Signal</keyword>
<evidence type="ECO:0000256" key="2">
    <source>
        <dbReference type="ARBA" id="ARBA00009743"/>
    </source>
</evidence>
<dbReference type="GO" id="GO:0016139">
    <property type="term" value="P:glycoside catabolic process"/>
    <property type="evidence" value="ECO:0007669"/>
    <property type="project" value="TreeGrafter"/>
</dbReference>
<comment type="caution">
    <text evidence="10">The sequence shown here is derived from an EMBL/GenBank/DDBJ whole genome shotgun (WGS) entry which is preliminary data.</text>
</comment>
<dbReference type="Gene3D" id="2.60.40.1180">
    <property type="entry name" value="Golgi alpha-mannosidase II"/>
    <property type="match status" value="1"/>
</dbReference>
<dbReference type="CDD" id="cd14792">
    <property type="entry name" value="GH27"/>
    <property type="match status" value="1"/>
</dbReference>
<dbReference type="GO" id="GO:0004557">
    <property type="term" value="F:alpha-galactosidase activity"/>
    <property type="evidence" value="ECO:0007669"/>
    <property type="project" value="UniProtKB-EC"/>
</dbReference>